<dbReference type="Gene3D" id="1.10.3730.20">
    <property type="match status" value="1"/>
</dbReference>
<keyword evidence="3" id="KW-1003">Cell membrane</keyword>
<feature type="transmembrane region" description="Helical" evidence="7">
    <location>
        <begin position="148"/>
        <end position="174"/>
    </location>
</feature>
<name>A0ABS4GGA9_9FIRM</name>
<gene>
    <name evidence="9" type="ORF">J2Z76_002541</name>
</gene>
<dbReference type="InterPro" id="IPR050638">
    <property type="entry name" value="AA-Vitamin_Transporters"/>
</dbReference>
<keyword evidence="4 7" id="KW-0812">Transmembrane</keyword>
<evidence type="ECO:0000259" key="8">
    <source>
        <dbReference type="Pfam" id="PF00892"/>
    </source>
</evidence>
<dbReference type="InterPro" id="IPR000620">
    <property type="entry name" value="EamA_dom"/>
</dbReference>
<evidence type="ECO:0000313" key="10">
    <source>
        <dbReference type="Proteomes" id="UP001519342"/>
    </source>
</evidence>
<reference evidence="9 10" key="1">
    <citation type="submission" date="2021-03" db="EMBL/GenBank/DDBJ databases">
        <title>Genomic Encyclopedia of Type Strains, Phase IV (KMG-IV): sequencing the most valuable type-strain genomes for metagenomic binning, comparative biology and taxonomic classification.</title>
        <authorList>
            <person name="Goeker M."/>
        </authorList>
    </citation>
    <scope>NUCLEOTIDE SEQUENCE [LARGE SCALE GENOMIC DNA]</scope>
    <source>
        <strain evidence="9 10">DSM 24004</strain>
    </source>
</reference>
<feature type="transmembrane region" description="Helical" evidence="7">
    <location>
        <begin position="279"/>
        <end position="299"/>
    </location>
</feature>
<comment type="subcellular location">
    <subcellularLocation>
        <location evidence="1">Cell membrane</location>
        <topology evidence="1">Multi-pass membrane protein</topology>
    </subcellularLocation>
</comment>
<feature type="domain" description="EamA" evidence="8">
    <location>
        <begin position="10"/>
        <end position="141"/>
    </location>
</feature>
<keyword evidence="10" id="KW-1185">Reference proteome</keyword>
<protein>
    <submittedName>
        <fullName evidence="9">Drug/metabolite transporter (DMT)-like permease</fullName>
    </submittedName>
</protein>
<dbReference type="EMBL" id="JAGGKS010000007">
    <property type="protein sequence ID" value="MBP1926672.1"/>
    <property type="molecule type" value="Genomic_DNA"/>
</dbReference>
<dbReference type="Pfam" id="PF00892">
    <property type="entry name" value="EamA"/>
    <property type="match status" value="2"/>
</dbReference>
<evidence type="ECO:0000313" key="9">
    <source>
        <dbReference type="EMBL" id="MBP1926672.1"/>
    </source>
</evidence>
<feature type="transmembrane region" description="Helical" evidence="7">
    <location>
        <begin position="125"/>
        <end position="142"/>
    </location>
</feature>
<feature type="transmembrane region" description="Helical" evidence="7">
    <location>
        <begin position="72"/>
        <end position="91"/>
    </location>
</feature>
<evidence type="ECO:0000256" key="4">
    <source>
        <dbReference type="ARBA" id="ARBA00022692"/>
    </source>
</evidence>
<feature type="transmembrane region" description="Helical" evidence="7">
    <location>
        <begin position="7"/>
        <end position="27"/>
    </location>
</feature>
<organism evidence="9 10">
    <name type="scientific">Sedimentibacter acidaminivorans</name>
    <dbReference type="NCBI Taxonomy" id="913099"/>
    <lineage>
        <taxon>Bacteria</taxon>
        <taxon>Bacillati</taxon>
        <taxon>Bacillota</taxon>
        <taxon>Tissierellia</taxon>
        <taxon>Sedimentibacter</taxon>
    </lineage>
</organism>
<sequence>MFKNKNVMPYISAVIYSIIFGLSFLFTKKALVAASTFKLLSFRFMLAFIVMSVLILFKIIKVNYKDKPIKDLLIACIAQPVIYFIFETYAIKYTSSSYTGLFVALIPISVSIMGIYFLKEMPSKIQWVFIVMSVLGVVYILLNDFTSAVGNGIVLGTIFLLIAIISASIFSIYSRKISSYFSSFEITYFMMGIAALVFNIVSLSLDILSGNLRNYFEPLLNNDVIVAVIYLGLLSSIVAYYFMNYSLSKMSASKCMVFANLATIISIIAGVIFMNEKFYYYHVIGSIMILGGIVGANYFKTIDIKSENTKELN</sequence>
<dbReference type="Proteomes" id="UP001519342">
    <property type="component" value="Unassembled WGS sequence"/>
</dbReference>
<evidence type="ECO:0000256" key="2">
    <source>
        <dbReference type="ARBA" id="ARBA00007362"/>
    </source>
</evidence>
<feature type="transmembrane region" description="Helical" evidence="7">
    <location>
        <begin position="225"/>
        <end position="243"/>
    </location>
</feature>
<feature type="transmembrane region" description="Helical" evidence="7">
    <location>
        <begin position="186"/>
        <end position="205"/>
    </location>
</feature>
<feature type="transmembrane region" description="Helical" evidence="7">
    <location>
        <begin position="255"/>
        <end position="273"/>
    </location>
</feature>
<dbReference type="InterPro" id="IPR037185">
    <property type="entry name" value="EmrE-like"/>
</dbReference>
<feature type="transmembrane region" description="Helical" evidence="7">
    <location>
        <begin position="97"/>
        <end position="118"/>
    </location>
</feature>
<dbReference type="SUPFAM" id="SSF103481">
    <property type="entry name" value="Multidrug resistance efflux transporter EmrE"/>
    <property type="match status" value="2"/>
</dbReference>
<feature type="domain" description="EamA" evidence="8">
    <location>
        <begin position="155"/>
        <end position="296"/>
    </location>
</feature>
<comment type="similarity">
    <text evidence="2">Belongs to the EamA transporter family.</text>
</comment>
<evidence type="ECO:0000256" key="7">
    <source>
        <dbReference type="SAM" id="Phobius"/>
    </source>
</evidence>
<accession>A0ABS4GGA9</accession>
<evidence type="ECO:0000256" key="3">
    <source>
        <dbReference type="ARBA" id="ARBA00022475"/>
    </source>
</evidence>
<dbReference type="RefSeq" id="WP_209512393.1">
    <property type="nucleotide sequence ID" value="NZ_JAGGKS010000007.1"/>
</dbReference>
<proteinExistence type="inferred from homology"/>
<evidence type="ECO:0000256" key="1">
    <source>
        <dbReference type="ARBA" id="ARBA00004651"/>
    </source>
</evidence>
<evidence type="ECO:0000256" key="5">
    <source>
        <dbReference type="ARBA" id="ARBA00022989"/>
    </source>
</evidence>
<evidence type="ECO:0000256" key="6">
    <source>
        <dbReference type="ARBA" id="ARBA00023136"/>
    </source>
</evidence>
<comment type="caution">
    <text evidence="9">The sequence shown here is derived from an EMBL/GenBank/DDBJ whole genome shotgun (WGS) entry which is preliminary data.</text>
</comment>
<keyword evidence="5 7" id="KW-1133">Transmembrane helix</keyword>
<dbReference type="PANTHER" id="PTHR32322:SF18">
    <property type="entry name" value="S-ADENOSYLMETHIONINE_S-ADENOSYLHOMOCYSTEINE TRANSPORTER"/>
    <property type="match status" value="1"/>
</dbReference>
<feature type="transmembrane region" description="Helical" evidence="7">
    <location>
        <begin position="39"/>
        <end position="60"/>
    </location>
</feature>
<dbReference type="PANTHER" id="PTHR32322">
    <property type="entry name" value="INNER MEMBRANE TRANSPORTER"/>
    <property type="match status" value="1"/>
</dbReference>
<keyword evidence="6 7" id="KW-0472">Membrane</keyword>